<evidence type="ECO:0000313" key="11">
    <source>
        <dbReference type="Proteomes" id="UP000323011"/>
    </source>
</evidence>
<keyword evidence="2" id="KW-0689">Ribosomal protein</keyword>
<feature type="region of interest" description="Disordered" evidence="5">
    <location>
        <begin position="1"/>
        <end position="27"/>
    </location>
</feature>
<proteinExistence type="inferred from homology"/>
<dbReference type="SUPFAM" id="SSF110324">
    <property type="entry name" value="Ribosomal L27 protein-like"/>
    <property type="match status" value="1"/>
</dbReference>
<reference evidence="10 11" key="1">
    <citation type="submission" date="2019-07" db="EMBL/GenBank/DDBJ databases">
        <title>Genomes of Cafeteria roenbergensis.</title>
        <authorList>
            <person name="Fischer M.G."/>
            <person name="Hackl T."/>
            <person name="Roman M."/>
        </authorList>
    </citation>
    <scope>NUCLEOTIDE SEQUENCE [LARGE SCALE GENOMIC DNA]</scope>
    <source>
        <strain evidence="7 11">BVI</strain>
        <strain evidence="8 13">Cflag</strain>
        <strain evidence="9 10">E4-10P</strain>
        <strain evidence="6 12">RCC970-E3</strain>
    </source>
</reference>
<dbReference type="PANTHER" id="PTHR15893">
    <property type="entry name" value="RIBOSOMAL PROTEIN L27"/>
    <property type="match status" value="1"/>
</dbReference>
<dbReference type="EMBL" id="VLTL01000277">
    <property type="protein sequence ID" value="KAA0147754.1"/>
    <property type="molecule type" value="Genomic_DNA"/>
</dbReference>
<dbReference type="GO" id="GO:0006412">
    <property type="term" value="P:translation"/>
    <property type="evidence" value="ECO:0007669"/>
    <property type="project" value="InterPro"/>
</dbReference>
<evidence type="ECO:0000256" key="4">
    <source>
        <dbReference type="ARBA" id="ARBA00035428"/>
    </source>
</evidence>
<evidence type="ECO:0000313" key="9">
    <source>
        <dbReference type="EMBL" id="KAA0177878.1"/>
    </source>
</evidence>
<keyword evidence="3" id="KW-0687">Ribonucleoprotein</keyword>
<dbReference type="Gene3D" id="2.40.50.100">
    <property type="match status" value="1"/>
</dbReference>
<dbReference type="EMBL" id="VLTO01000002">
    <property type="protein sequence ID" value="KAA0177878.1"/>
    <property type="molecule type" value="Genomic_DNA"/>
</dbReference>
<evidence type="ECO:0000313" key="12">
    <source>
        <dbReference type="Proteomes" id="UP000324907"/>
    </source>
</evidence>
<dbReference type="GO" id="GO:0005762">
    <property type="term" value="C:mitochondrial large ribosomal subunit"/>
    <property type="evidence" value="ECO:0007669"/>
    <property type="project" value="TreeGrafter"/>
</dbReference>
<evidence type="ECO:0000313" key="7">
    <source>
        <dbReference type="EMBL" id="KAA0157694.1"/>
    </source>
</evidence>
<name>A0A5A8EL72_CAFRO</name>
<dbReference type="Proteomes" id="UP000325113">
    <property type="component" value="Unassembled WGS sequence"/>
</dbReference>
<dbReference type="Pfam" id="PF01016">
    <property type="entry name" value="Ribosomal_L27"/>
    <property type="match status" value="1"/>
</dbReference>
<organism evidence="9 10">
    <name type="scientific">Cafeteria roenbergensis</name>
    <name type="common">Marine flagellate</name>
    <dbReference type="NCBI Taxonomy" id="33653"/>
    <lineage>
        <taxon>Eukaryota</taxon>
        <taxon>Sar</taxon>
        <taxon>Stramenopiles</taxon>
        <taxon>Bigyra</taxon>
        <taxon>Opalozoa</taxon>
        <taxon>Bicosoecida</taxon>
        <taxon>Cafeteriaceae</taxon>
        <taxon>Cafeteria</taxon>
    </lineage>
</organism>
<dbReference type="FunFam" id="2.40.50.100:FF:000020">
    <property type="entry name" value="50S ribosomal protein L27"/>
    <property type="match status" value="1"/>
</dbReference>
<comment type="similarity">
    <text evidence="1">Belongs to the bacterial ribosomal protein bL27 family.</text>
</comment>
<protein>
    <recommendedName>
        <fullName evidence="4">50S ribosomal protein L27, chloroplastic</fullName>
    </recommendedName>
</protein>
<dbReference type="Proteomes" id="UP000323011">
    <property type="component" value="Unassembled WGS sequence"/>
</dbReference>
<dbReference type="InterPro" id="IPR001684">
    <property type="entry name" value="Ribosomal_bL27"/>
</dbReference>
<gene>
    <name evidence="9" type="ORF">FNF27_00426</name>
    <name evidence="6" type="ORF">FNF28_07531</name>
    <name evidence="7" type="ORF">FNF29_00268</name>
    <name evidence="8" type="ORF">FNF31_01812</name>
</gene>
<dbReference type="Proteomes" id="UP000322899">
    <property type="component" value="Unassembled WGS sequence"/>
</dbReference>
<dbReference type="GO" id="GO:0003735">
    <property type="term" value="F:structural constituent of ribosome"/>
    <property type="evidence" value="ECO:0007669"/>
    <property type="project" value="InterPro"/>
</dbReference>
<dbReference type="Proteomes" id="UP000324907">
    <property type="component" value="Unassembled WGS sequence"/>
</dbReference>
<dbReference type="EMBL" id="VLTN01000001">
    <property type="protein sequence ID" value="KAA0157694.1"/>
    <property type="molecule type" value="Genomic_DNA"/>
</dbReference>
<evidence type="ECO:0000313" key="6">
    <source>
        <dbReference type="EMBL" id="KAA0147754.1"/>
    </source>
</evidence>
<evidence type="ECO:0000313" key="13">
    <source>
        <dbReference type="Proteomes" id="UP000325113"/>
    </source>
</evidence>
<evidence type="ECO:0000313" key="8">
    <source>
        <dbReference type="EMBL" id="KAA0165463.1"/>
    </source>
</evidence>
<evidence type="ECO:0000256" key="5">
    <source>
        <dbReference type="SAM" id="MobiDB-lite"/>
    </source>
</evidence>
<evidence type="ECO:0000313" key="10">
    <source>
        <dbReference type="Proteomes" id="UP000322899"/>
    </source>
</evidence>
<dbReference type="PRINTS" id="PR00063">
    <property type="entry name" value="RIBOSOMALL27"/>
</dbReference>
<evidence type="ECO:0000256" key="1">
    <source>
        <dbReference type="ARBA" id="ARBA00010797"/>
    </source>
</evidence>
<dbReference type="EMBL" id="VLTM01000012">
    <property type="protein sequence ID" value="KAA0165463.1"/>
    <property type="molecule type" value="Genomic_DNA"/>
</dbReference>
<accession>A0A5A8EL72</accession>
<dbReference type="AlphaFoldDB" id="A0A5A8EL72"/>
<sequence>MAVPVRFASKKAGGSSKNGRDSESKRLGIKRSGGTFVQVGEIILRQRGTKYHPVLRGDTVGIGKDHTIFAKTAGNVEFFWNPMRKRQFVAVLPEGVSREAFRAFGTDPKGRKSRELARALDSAAAQQTMREPGQPRLAEDGEAALAALGYKMPKIFPSTLTEARPSLPSLEARAVDQLLRGPCRDRPAQPGRMRLRINNGAGRAEAAARAALERRLRAAKAEARAMQTSDRA</sequence>
<feature type="region of interest" description="Disordered" evidence="5">
    <location>
        <begin position="183"/>
        <end position="202"/>
    </location>
</feature>
<dbReference type="PANTHER" id="PTHR15893:SF0">
    <property type="entry name" value="LARGE RIBOSOMAL SUBUNIT PROTEIN BL27M"/>
    <property type="match status" value="1"/>
</dbReference>
<evidence type="ECO:0000256" key="3">
    <source>
        <dbReference type="ARBA" id="ARBA00023274"/>
    </source>
</evidence>
<dbReference type="OrthoDB" id="1867012at2759"/>
<evidence type="ECO:0000256" key="2">
    <source>
        <dbReference type="ARBA" id="ARBA00022980"/>
    </source>
</evidence>
<comment type="caution">
    <text evidence="9">The sequence shown here is derived from an EMBL/GenBank/DDBJ whole genome shotgun (WGS) entry which is preliminary data.</text>
</comment>
<dbReference type="NCBIfam" id="TIGR00062">
    <property type="entry name" value="L27"/>
    <property type="match status" value="1"/>
</dbReference>
<keyword evidence="11" id="KW-1185">Reference proteome</keyword>